<proteinExistence type="predicted"/>
<name>A0A6C0LI76_9ZZZZ</name>
<sequence>MSSHKKRGKGSCDRGNDTKKVRGICETDETIDFLKDGLDNKEITDLVQDIMKIIHDNKCLVAPHTPLSHASVVHNITQEDKFKFFIERYPMLFDMVTKETGFDYSFFEYFLSKRETIIKKKETSEEVHKQVGQEMFDLYYKKP</sequence>
<reference evidence="1" key="1">
    <citation type="journal article" date="2020" name="Nature">
        <title>Giant virus diversity and host interactions through global metagenomics.</title>
        <authorList>
            <person name="Schulz F."/>
            <person name="Roux S."/>
            <person name="Paez-Espino D."/>
            <person name="Jungbluth S."/>
            <person name="Walsh D.A."/>
            <person name="Denef V.J."/>
            <person name="McMahon K.D."/>
            <person name="Konstantinidis K.T."/>
            <person name="Eloe-Fadrosh E.A."/>
            <person name="Kyrpides N.C."/>
            <person name="Woyke T."/>
        </authorList>
    </citation>
    <scope>NUCLEOTIDE SEQUENCE</scope>
    <source>
        <strain evidence="1">GVMAG-M-3300027804-47</strain>
    </source>
</reference>
<dbReference type="AlphaFoldDB" id="A0A6C0LI76"/>
<organism evidence="1">
    <name type="scientific">viral metagenome</name>
    <dbReference type="NCBI Taxonomy" id="1070528"/>
    <lineage>
        <taxon>unclassified sequences</taxon>
        <taxon>metagenomes</taxon>
        <taxon>organismal metagenomes</taxon>
    </lineage>
</organism>
<evidence type="ECO:0000313" key="1">
    <source>
        <dbReference type="EMBL" id="QHU29371.1"/>
    </source>
</evidence>
<dbReference type="EMBL" id="MN740486">
    <property type="protein sequence ID" value="QHU29371.1"/>
    <property type="molecule type" value="Genomic_DNA"/>
</dbReference>
<protein>
    <submittedName>
        <fullName evidence="1">Uncharacterized protein</fullName>
    </submittedName>
</protein>
<accession>A0A6C0LI76</accession>